<reference evidence="13 14" key="1">
    <citation type="journal article" date="2023" name="Microorganisms">
        <title>Thiorhodovibrio frisius and Trv. litoralis spp. nov., Two Novel Members from a Clade of Fastidious Purple Sulfur Bacteria That Exhibit Unique Red-Shifted Light-Harvesting Capabilities.</title>
        <authorList>
            <person name="Methner A."/>
            <person name="Kuzyk S.B."/>
            <person name="Petersen J."/>
            <person name="Bauer S."/>
            <person name="Brinkmann H."/>
            <person name="Sichau K."/>
            <person name="Wanner G."/>
            <person name="Wolf J."/>
            <person name="Neumann-Schaal M."/>
            <person name="Henke P."/>
            <person name="Tank M."/>
            <person name="Sproer C."/>
            <person name="Bunk B."/>
            <person name="Overmann J."/>
        </authorList>
    </citation>
    <scope>NUCLEOTIDE SEQUENCE [LARGE SCALE GENOMIC DNA]</scope>
    <source>
        <strain evidence="13 14">DSM 6702</strain>
    </source>
</reference>
<dbReference type="GO" id="GO:0004417">
    <property type="term" value="F:hydroxyethylthiazole kinase activity"/>
    <property type="evidence" value="ECO:0007669"/>
    <property type="project" value="UniProtKB-EC"/>
</dbReference>
<evidence type="ECO:0000256" key="3">
    <source>
        <dbReference type="ARBA" id="ARBA00004868"/>
    </source>
</evidence>
<evidence type="ECO:0000256" key="8">
    <source>
        <dbReference type="ARBA" id="ARBA00022840"/>
    </source>
</evidence>
<dbReference type="EC" id="2.7.1.50" evidence="11"/>
<evidence type="ECO:0000256" key="11">
    <source>
        <dbReference type="HAMAP-Rule" id="MF_00228"/>
    </source>
</evidence>
<keyword evidence="14" id="KW-1185">Reference proteome</keyword>
<evidence type="ECO:0000256" key="1">
    <source>
        <dbReference type="ARBA" id="ARBA00001771"/>
    </source>
</evidence>
<keyword evidence="9 11" id="KW-0460">Magnesium</keyword>
<evidence type="ECO:0000313" key="14">
    <source>
        <dbReference type="Proteomes" id="UP001432180"/>
    </source>
</evidence>
<keyword evidence="4 11" id="KW-0808">Transferase</keyword>
<feature type="region of interest" description="Disordered" evidence="12">
    <location>
        <begin position="278"/>
        <end position="300"/>
    </location>
</feature>
<keyword evidence="6 11" id="KW-0547">Nucleotide-binding</keyword>
<evidence type="ECO:0000256" key="5">
    <source>
        <dbReference type="ARBA" id="ARBA00022723"/>
    </source>
</evidence>
<dbReference type="PRINTS" id="PR01099">
    <property type="entry name" value="HYETHTZKNASE"/>
</dbReference>
<dbReference type="Proteomes" id="UP001432180">
    <property type="component" value="Chromosome"/>
</dbReference>
<evidence type="ECO:0000256" key="10">
    <source>
        <dbReference type="ARBA" id="ARBA00022977"/>
    </source>
</evidence>
<dbReference type="HAMAP" id="MF_00228">
    <property type="entry name" value="Thz_kinase"/>
    <property type="match status" value="1"/>
</dbReference>
<evidence type="ECO:0000256" key="2">
    <source>
        <dbReference type="ARBA" id="ARBA00001946"/>
    </source>
</evidence>
<keyword evidence="5 11" id="KW-0479">Metal-binding</keyword>
<comment type="function">
    <text evidence="11">Catalyzes the phosphorylation of the hydroxyl group of 4-methyl-5-beta-hydroxyethylthiazole (THZ).</text>
</comment>
<evidence type="ECO:0000313" key="13">
    <source>
        <dbReference type="EMBL" id="WPL18519.1"/>
    </source>
</evidence>
<feature type="binding site" evidence="11">
    <location>
        <position position="200"/>
    </location>
    <ligand>
        <name>substrate</name>
    </ligand>
</feature>
<dbReference type="RefSeq" id="WP_328984277.1">
    <property type="nucleotide sequence ID" value="NZ_CP121472.1"/>
</dbReference>
<dbReference type="PIRSF" id="PIRSF000513">
    <property type="entry name" value="Thz_kinase"/>
    <property type="match status" value="1"/>
</dbReference>
<keyword evidence="10 11" id="KW-0784">Thiamine biosynthesis</keyword>
<evidence type="ECO:0000256" key="7">
    <source>
        <dbReference type="ARBA" id="ARBA00022777"/>
    </source>
</evidence>
<evidence type="ECO:0000256" key="9">
    <source>
        <dbReference type="ARBA" id="ARBA00022842"/>
    </source>
</evidence>
<evidence type="ECO:0000256" key="6">
    <source>
        <dbReference type="ARBA" id="ARBA00022741"/>
    </source>
</evidence>
<dbReference type="NCBIfam" id="NF006830">
    <property type="entry name" value="PRK09355.1"/>
    <property type="match status" value="1"/>
</dbReference>
<name>A0ABZ0SDB7_9GAMM</name>
<gene>
    <name evidence="11 13" type="primary">thiM</name>
    <name evidence="13" type="ORF">Thiowin_03592</name>
</gene>
<dbReference type="Pfam" id="PF02110">
    <property type="entry name" value="HK"/>
    <property type="match status" value="1"/>
</dbReference>
<comment type="similarity">
    <text evidence="11">Belongs to the Thz kinase family.</text>
</comment>
<evidence type="ECO:0000256" key="4">
    <source>
        <dbReference type="ARBA" id="ARBA00022679"/>
    </source>
</evidence>
<keyword evidence="8 11" id="KW-0067">ATP-binding</keyword>
<sequence>MSAIHPGDALHRLRNQAPLVHNITNYVAMNPMANILLAAGCSPAMVHAPEEVAEFAAIASALTINIGTLSRPWLEAMLSAAEAARSHQRPWVLDPVAAGATRFRREAATRLLELQPTVIRGNASEILALGNNAEVDAAAEVKGRGVDANNPVAAAAAIAVALAKRHNAVVAVTGPMDWVTDGRRAAHICNGHPLMPRVTALGCSLTGIVGGFLGAGCDPYEGTLAALSYYGAAGEWAATDERWSVRGPGSFAVAFIDALALMTADDLDRAARIETMARADSPSTQAAMQEKIGAGTGTAT</sequence>
<evidence type="ECO:0000256" key="12">
    <source>
        <dbReference type="SAM" id="MobiDB-lite"/>
    </source>
</evidence>
<organism evidence="13 14">
    <name type="scientific">Thiorhodovibrio winogradskyi</name>
    <dbReference type="NCBI Taxonomy" id="77007"/>
    <lineage>
        <taxon>Bacteria</taxon>
        <taxon>Pseudomonadati</taxon>
        <taxon>Pseudomonadota</taxon>
        <taxon>Gammaproteobacteria</taxon>
        <taxon>Chromatiales</taxon>
        <taxon>Chromatiaceae</taxon>
        <taxon>Thiorhodovibrio</taxon>
    </lineage>
</organism>
<keyword evidence="7 11" id="KW-0418">Kinase</keyword>
<protein>
    <recommendedName>
        <fullName evidence="11">Hydroxyethylthiazole kinase</fullName>
        <ecNumber evidence="11">2.7.1.50</ecNumber>
    </recommendedName>
    <alternativeName>
        <fullName evidence="11">4-methyl-5-beta-hydroxyethylthiazole kinase</fullName>
        <shortName evidence="11">TH kinase</shortName>
        <shortName evidence="11">Thz kinase</shortName>
    </alternativeName>
</protein>
<dbReference type="InterPro" id="IPR000417">
    <property type="entry name" value="Hyethyz_kinase"/>
</dbReference>
<dbReference type="InterPro" id="IPR029056">
    <property type="entry name" value="Ribokinase-like"/>
</dbReference>
<dbReference type="NCBIfam" id="TIGR00694">
    <property type="entry name" value="thiM"/>
    <property type="match status" value="1"/>
</dbReference>
<accession>A0ABZ0SDB7</accession>
<dbReference type="EMBL" id="CP121472">
    <property type="protein sequence ID" value="WPL18519.1"/>
    <property type="molecule type" value="Genomic_DNA"/>
</dbReference>
<dbReference type="Gene3D" id="3.40.1190.20">
    <property type="match status" value="1"/>
</dbReference>
<proteinExistence type="inferred from homology"/>
<feature type="binding site" evidence="11">
    <location>
        <position position="120"/>
    </location>
    <ligand>
        <name>ATP</name>
        <dbReference type="ChEBI" id="CHEBI:30616"/>
    </ligand>
</feature>
<comment type="cofactor">
    <cofactor evidence="2 11">
        <name>Mg(2+)</name>
        <dbReference type="ChEBI" id="CHEBI:18420"/>
    </cofactor>
</comment>
<feature type="binding site" evidence="11">
    <location>
        <position position="173"/>
    </location>
    <ligand>
        <name>ATP</name>
        <dbReference type="ChEBI" id="CHEBI:30616"/>
    </ligand>
</feature>
<feature type="binding site" evidence="11">
    <location>
        <position position="45"/>
    </location>
    <ligand>
        <name>substrate</name>
    </ligand>
</feature>
<dbReference type="SUPFAM" id="SSF53613">
    <property type="entry name" value="Ribokinase-like"/>
    <property type="match status" value="1"/>
</dbReference>
<dbReference type="CDD" id="cd01170">
    <property type="entry name" value="THZ_kinase"/>
    <property type="match status" value="1"/>
</dbReference>
<comment type="catalytic activity">
    <reaction evidence="1 11">
        <text>5-(2-hydroxyethyl)-4-methylthiazole + ATP = 4-methyl-5-(2-phosphooxyethyl)-thiazole + ADP + H(+)</text>
        <dbReference type="Rhea" id="RHEA:24212"/>
        <dbReference type="ChEBI" id="CHEBI:15378"/>
        <dbReference type="ChEBI" id="CHEBI:17957"/>
        <dbReference type="ChEBI" id="CHEBI:30616"/>
        <dbReference type="ChEBI" id="CHEBI:58296"/>
        <dbReference type="ChEBI" id="CHEBI:456216"/>
        <dbReference type="EC" id="2.7.1.50"/>
    </reaction>
</comment>
<comment type="pathway">
    <text evidence="3 11">Cofactor biosynthesis; thiamine diphosphate biosynthesis; 4-methyl-5-(2-phosphoethyl)-thiazole from 5-(2-hydroxyethyl)-4-methylthiazole: step 1/1.</text>
</comment>